<sequence length="68" mass="7775">MGEDQIFLFIQTCSSYTHSGQSKNKQKHTEMTMGMGGELQQPQKTSGTVNYTNNITAKRKENIIRIFF</sequence>
<reference evidence="1" key="1">
    <citation type="submission" date="2014-11" db="EMBL/GenBank/DDBJ databases">
        <authorList>
            <person name="Amaro Gonzalez C."/>
        </authorList>
    </citation>
    <scope>NUCLEOTIDE SEQUENCE</scope>
</reference>
<dbReference type="EMBL" id="GBXM01092652">
    <property type="protein sequence ID" value="JAH15925.1"/>
    <property type="molecule type" value="Transcribed_RNA"/>
</dbReference>
<organism evidence="1">
    <name type="scientific">Anguilla anguilla</name>
    <name type="common">European freshwater eel</name>
    <name type="synonym">Muraena anguilla</name>
    <dbReference type="NCBI Taxonomy" id="7936"/>
    <lineage>
        <taxon>Eukaryota</taxon>
        <taxon>Metazoa</taxon>
        <taxon>Chordata</taxon>
        <taxon>Craniata</taxon>
        <taxon>Vertebrata</taxon>
        <taxon>Euteleostomi</taxon>
        <taxon>Actinopterygii</taxon>
        <taxon>Neopterygii</taxon>
        <taxon>Teleostei</taxon>
        <taxon>Anguilliformes</taxon>
        <taxon>Anguillidae</taxon>
        <taxon>Anguilla</taxon>
    </lineage>
</organism>
<name>A0A0E9QHW2_ANGAN</name>
<proteinExistence type="predicted"/>
<dbReference type="AlphaFoldDB" id="A0A0E9QHW2"/>
<accession>A0A0E9QHW2</accession>
<reference evidence="1" key="2">
    <citation type="journal article" date="2015" name="Fish Shellfish Immunol.">
        <title>Early steps in the European eel (Anguilla anguilla)-Vibrio vulnificus interaction in the gills: Role of the RtxA13 toxin.</title>
        <authorList>
            <person name="Callol A."/>
            <person name="Pajuelo D."/>
            <person name="Ebbesson L."/>
            <person name="Teles M."/>
            <person name="MacKenzie S."/>
            <person name="Amaro C."/>
        </authorList>
    </citation>
    <scope>NUCLEOTIDE SEQUENCE</scope>
</reference>
<evidence type="ECO:0000313" key="1">
    <source>
        <dbReference type="EMBL" id="JAH15925.1"/>
    </source>
</evidence>
<protein>
    <submittedName>
        <fullName evidence="1">Uncharacterized protein</fullName>
    </submittedName>
</protein>